<dbReference type="Proteomes" id="UP000520767">
    <property type="component" value="Unassembled WGS sequence"/>
</dbReference>
<proteinExistence type="predicted"/>
<dbReference type="AlphaFoldDB" id="A0A7W7Q403"/>
<dbReference type="NCBIfam" id="TIGR02122">
    <property type="entry name" value="TRAP_TAXI"/>
    <property type="match status" value="1"/>
</dbReference>
<name>A0A7W7Q403_9PSEU</name>
<dbReference type="PANTHER" id="PTHR42941">
    <property type="entry name" value="SLL1037 PROTEIN"/>
    <property type="match status" value="1"/>
</dbReference>
<keyword evidence="3" id="KW-1185">Reference proteome</keyword>
<dbReference type="Gene3D" id="3.40.190.10">
    <property type="entry name" value="Periplasmic binding protein-like II"/>
    <property type="match status" value="2"/>
</dbReference>
<accession>A0A7W7Q403</accession>
<dbReference type="RefSeq" id="WP_225944015.1">
    <property type="nucleotide sequence ID" value="NZ_JACHJQ010000003.1"/>
</dbReference>
<dbReference type="Pfam" id="PF16868">
    <property type="entry name" value="NMT1_3"/>
    <property type="match status" value="1"/>
</dbReference>
<dbReference type="SUPFAM" id="SSF53850">
    <property type="entry name" value="Periplasmic binding protein-like II"/>
    <property type="match status" value="1"/>
</dbReference>
<reference evidence="2 3" key="1">
    <citation type="submission" date="2020-08" db="EMBL/GenBank/DDBJ databases">
        <title>Genomic Encyclopedia of Type Strains, Phase III (KMG-III): the genomes of soil and plant-associated and newly described type strains.</title>
        <authorList>
            <person name="Whitman W."/>
        </authorList>
    </citation>
    <scope>NUCLEOTIDE SEQUENCE [LARGE SCALE GENOMIC DNA]</scope>
    <source>
        <strain evidence="2 3">CECT 8960</strain>
    </source>
</reference>
<evidence type="ECO:0000313" key="2">
    <source>
        <dbReference type="EMBL" id="MBB4906534.1"/>
    </source>
</evidence>
<evidence type="ECO:0000256" key="1">
    <source>
        <dbReference type="SAM" id="SignalP"/>
    </source>
</evidence>
<feature type="chain" id="PRO_5038798595" description="TRAP transporter TAXI family solute receptor" evidence="1">
    <location>
        <begin position="23"/>
        <end position="329"/>
    </location>
</feature>
<dbReference type="PROSITE" id="PS51257">
    <property type="entry name" value="PROKAR_LIPOPROTEIN"/>
    <property type="match status" value="1"/>
</dbReference>
<dbReference type="PANTHER" id="PTHR42941:SF1">
    <property type="entry name" value="SLL1037 PROTEIN"/>
    <property type="match status" value="1"/>
</dbReference>
<comment type="caution">
    <text evidence="2">The sequence shown here is derived from an EMBL/GenBank/DDBJ whole genome shotgun (WGS) entry which is preliminary data.</text>
</comment>
<evidence type="ECO:0000313" key="3">
    <source>
        <dbReference type="Proteomes" id="UP000520767"/>
    </source>
</evidence>
<keyword evidence="1" id="KW-0732">Signal</keyword>
<feature type="signal peptide" evidence="1">
    <location>
        <begin position="1"/>
        <end position="22"/>
    </location>
</feature>
<dbReference type="InterPro" id="IPR011852">
    <property type="entry name" value="TRAP_TAXI"/>
</dbReference>
<gene>
    <name evidence="2" type="ORF">FHR82_002754</name>
</gene>
<dbReference type="CDD" id="cd13569">
    <property type="entry name" value="PBP2_TAXI_TRAP_like_1"/>
    <property type="match status" value="1"/>
</dbReference>
<sequence length="329" mass="34004">MMRPLKIAAATLSLLLVTAACGGKQTNNNTAEQESGGCEASEGRITIATGNTGGVYYTLGGGLAQLISNNTPLKASAAETGASVQNIQQLVAGDYDIAFALADTAADAVEGKASFDGKPQDVKALARIYPNYTQVVVRADSGINSVADMKGKSISTGSPKSGTEVIANRLLEAAGLAGSDISAQRLALRPTVDQMKAGQIDGLFWSGGLPTPELTDLTTSLGDDVKFLDISDLLENMKKVNEVYEEGAIPADTYSLPADVPTIVVPNLLLVTTDFPAGNACAITNLVFDKKADLAKVHKAANALDRETAVDTGPVELHPGAAQALEATK</sequence>
<protein>
    <recommendedName>
        <fullName evidence="4">TRAP transporter TAXI family solute receptor</fullName>
    </recommendedName>
</protein>
<dbReference type="EMBL" id="JACHJQ010000003">
    <property type="protein sequence ID" value="MBB4906534.1"/>
    <property type="molecule type" value="Genomic_DNA"/>
</dbReference>
<organism evidence="2 3">
    <name type="scientific">Actinophytocola algeriensis</name>
    <dbReference type="NCBI Taxonomy" id="1768010"/>
    <lineage>
        <taxon>Bacteria</taxon>
        <taxon>Bacillati</taxon>
        <taxon>Actinomycetota</taxon>
        <taxon>Actinomycetes</taxon>
        <taxon>Pseudonocardiales</taxon>
        <taxon>Pseudonocardiaceae</taxon>
    </lineage>
</organism>
<evidence type="ECO:0008006" key="4">
    <source>
        <dbReference type="Google" id="ProtNLM"/>
    </source>
</evidence>